<evidence type="ECO:0000313" key="2">
    <source>
        <dbReference type="Proteomes" id="UP001557470"/>
    </source>
</evidence>
<proteinExistence type="predicted"/>
<gene>
    <name evidence="1" type="ORF">UPYG_G00141100</name>
</gene>
<dbReference type="AlphaFoldDB" id="A0ABD0XI18"/>
<organism evidence="1 2">
    <name type="scientific">Umbra pygmaea</name>
    <name type="common">Eastern mudminnow</name>
    <dbReference type="NCBI Taxonomy" id="75934"/>
    <lineage>
        <taxon>Eukaryota</taxon>
        <taxon>Metazoa</taxon>
        <taxon>Chordata</taxon>
        <taxon>Craniata</taxon>
        <taxon>Vertebrata</taxon>
        <taxon>Euteleostomi</taxon>
        <taxon>Actinopterygii</taxon>
        <taxon>Neopterygii</taxon>
        <taxon>Teleostei</taxon>
        <taxon>Protacanthopterygii</taxon>
        <taxon>Esociformes</taxon>
        <taxon>Umbridae</taxon>
        <taxon>Umbra</taxon>
    </lineage>
</organism>
<reference evidence="1 2" key="1">
    <citation type="submission" date="2024-06" db="EMBL/GenBank/DDBJ databases">
        <authorList>
            <person name="Pan Q."/>
            <person name="Wen M."/>
            <person name="Jouanno E."/>
            <person name="Zahm M."/>
            <person name="Klopp C."/>
            <person name="Cabau C."/>
            <person name="Louis A."/>
            <person name="Berthelot C."/>
            <person name="Parey E."/>
            <person name="Roest Crollius H."/>
            <person name="Montfort J."/>
            <person name="Robinson-Rechavi M."/>
            <person name="Bouchez O."/>
            <person name="Lampietro C."/>
            <person name="Lopez Roques C."/>
            <person name="Donnadieu C."/>
            <person name="Postlethwait J."/>
            <person name="Bobe J."/>
            <person name="Verreycken H."/>
            <person name="Guiguen Y."/>
        </authorList>
    </citation>
    <scope>NUCLEOTIDE SEQUENCE [LARGE SCALE GENOMIC DNA]</scope>
    <source>
        <strain evidence="1">Up_M1</strain>
        <tissue evidence="1">Testis</tissue>
    </source>
</reference>
<protein>
    <submittedName>
        <fullName evidence="1">Uncharacterized protein</fullName>
    </submittedName>
</protein>
<keyword evidence="2" id="KW-1185">Reference proteome</keyword>
<accession>A0ABD0XI18</accession>
<name>A0ABD0XI18_UMBPY</name>
<evidence type="ECO:0000313" key="1">
    <source>
        <dbReference type="EMBL" id="KAL0984413.1"/>
    </source>
</evidence>
<comment type="caution">
    <text evidence="1">The sequence shown here is derived from an EMBL/GenBank/DDBJ whole genome shotgun (WGS) entry which is preliminary data.</text>
</comment>
<dbReference type="EMBL" id="JAGEUA010000004">
    <property type="protein sequence ID" value="KAL0984413.1"/>
    <property type="molecule type" value="Genomic_DNA"/>
</dbReference>
<dbReference type="Proteomes" id="UP001557470">
    <property type="component" value="Unassembled WGS sequence"/>
</dbReference>
<sequence length="237" mass="26554">MSYSALAEECACWVGKATPMKEEEGVVQEEVEGQTVVFRADFSMKGKVEDTLTENLFEMEAEGNETGNLNTNSLKFFLAVCKAEVPEQQHCEPELSPGLGKVDPESTPMKEEQKELLISQDEEQLQELFEPKASIFTRHCVKSECKQEESLGKAILAEYPTLSRLTISEQQSFHGILDDHVTVSAAVEIFGAVEKTVAKYEEENSRLRTLLRISPEITPSQLDALRLSLEFSEKRMG</sequence>